<reference evidence="11 12" key="1">
    <citation type="journal article" date="2019" name="Sci. Rep.">
        <title>Comparative genomics of chytrid fungi reveal insights into the obligate biotrophic and pathogenic lifestyle of Synchytrium endobioticum.</title>
        <authorList>
            <person name="van de Vossenberg B.T.L.H."/>
            <person name="Warris S."/>
            <person name="Nguyen H.D.T."/>
            <person name="van Gent-Pelzer M.P.E."/>
            <person name="Joly D.L."/>
            <person name="van de Geest H.C."/>
            <person name="Bonants P.J.M."/>
            <person name="Smith D.S."/>
            <person name="Levesque C.A."/>
            <person name="van der Lee T.A.J."/>
        </authorList>
    </citation>
    <scope>NUCLEOTIDE SEQUENCE [LARGE SCALE GENOMIC DNA]</scope>
    <source>
        <strain evidence="11 12">CBS 675.73</strain>
    </source>
</reference>
<keyword evidence="11" id="KW-0808">Transferase</keyword>
<dbReference type="PANTHER" id="PTHR10830">
    <property type="entry name" value="DOLICHYL-DIPHOSPHOOLIGOSACCHARIDE--PROTEIN GLYCOSYLTRANSFERASE 48 KDA SUBUNIT"/>
    <property type="match status" value="1"/>
</dbReference>
<feature type="signal peptide" evidence="8">
    <location>
        <begin position="1"/>
        <end position="18"/>
    </location>
</feature>
<gene>
    <name evidence="11" type="primary">STT3</name>
    <name evidence="11" type="ORF">CcCBS67573_g01685</name>
</gene>
<evidence type="ECO:0000313" key="12">
    <source>
        <dbReference type="Proteomes" id="UP000320333"/>
    </source>
</evidence>
<keyword evidence="8" id="KW-0732">Signal</keyword>
<evidence type="ECO:0000256" key="1">
    <source>
        <dbReference type="ARBA" id="ARBA00004479"/>
    </source>
</evidence>
<dbReference type="InterPro" id="IPR055459">
    <property type="entry name" value="OST48_MD"/>
</dbReference>
<feature type="domain" description="OST48 N-terminal" evidence="9">
    <location>
        <begin position="50"/>
        <end position="239"/>
    </location>
</feature>
<keyword evidence="6 8" id="KW-1133">Transmembrane helix</keyword>
<dbReference type="Proteomes" id="UP000320333">
    <property type="component" value="Unassembled WGS sequence"/>
</dbReference>
<dbReference type="Pfam" id="PF03345">
    <property type="entry name" value="OST48_N"/>
    <property type="match status" value="1"/>
</dbReference>
<dbReference type="InterPro" id="IPR005013">
    <property type="entry name" value="DDOST_48_kDa_subunit"/>
</dbReference>
<dbReference type="OrthoDB" id="29105at2759"/>
<comment type="similarity">
    <text evidence="3 8">Belongs to the DDOST 48 kDa subunit family.</text>
</comment>
<proteinExistence type="inferred from homology"/>
<comment type="function">
    <text evidence="8">Subunit of the oligosaccharyl transferase (OST) complex that catalyzes the initial transfer of a defined glycan (Glc(3)Man(9)GlcNAc(2) in eukaryotes) from the lipid carrier dolichol-pyrophosphate to an asparagine residue within an Asn-X-Ser/Thr consensus motif in nascent polypeptide chains, the first step in protein N-glycosylation. N-glycosylation occurs cotranslationally and the complex associates with the Sec61 complex at the channel-forming translocon complex that mediates protein translocation across the endoplasmic reticulum (ER).</text>
</comment>
<dbReference type="UniPathway" id="UPA00378"/>
<evidence type="ECO:0000256" key="2">
    <source>
        <dbReference type="ARBA" id="ARBA00004922"/>
    </source>
</evidence>
<comment type="caution">
    <text evidence="11">The sequence shown here is derived from an EMBL/GenBank/DDBJ whole genome shotgun (WGS) entry which is preliminary data.</text>
</comment>
<dbReference type="Pfam" id="PF23358">
    <property type="entry name" value="OST48_MD"/>
    <property type="match status" value="1"/>
</dbReference>
<evidence type="ECO:0000256" key="8">
    <source>
        <dbReference type="RuleBase" id="RU361142"/>
    </source>
</evidence>
<feature type="chain" id="PRO_5021509483" description="Dolichyl-diphosphooligosaccharide--protein glycosyltransferase subunit WBP1" evidence="8">
    <location>
        <begin position="19"/>
        <end position="409"/>
    </location>
</feature>
<evidence type="ECO:0000256" key="7">
    <source>
        <dbReference type="ARBA" id="ARBA00023136"/>
    </source>
</evidence>
<dbReference type="GO" id="GO:0008250">
    <property type="term" value="C:oligosaccharyltransferase complex"/>
    <property type="evidence" value="ECO:0007669"/>
    <property type="project" value="TreeGrafter"/>
</dbReference>
<comment type="subcellular location">
    <subcellularLocation>
        <location evidence="8">Endoplasmic reticulum membrane</location>
        <topology evidence="8">Single-pass type I membrane protein</topology>
    </subcellularLocation>
    <subcellularLocation>
        <location evidence="1">Membrane</location>
        <topology evidence="1">Single-pass type I membrane protein</topology>
    </subcellularLocation>
</comment>
<dbReference type="GO" id="GO:0018279">
    <property type="term" value="P:protein N-linked glycosylation via asparagine"/>
    <property type="evidence" value="ECO:0007669"/>
    <property type="project" value="UniProtKB-UniRule"/>
</dbReference>
<evidence type="ECO:0000256" key="4">
    <source>
        <dbReference type="ARBA" id="ARBA00022692"/>
    </source>
</evidence>
<evidence type="ECO:0000256" key="6">
    <source>
        <dbReference type="ARBA" id="ARBA00022989"/>
    </source>
</evidence>
<dbReference type="STRING" id="246404.A0A507FMS0"/>
<evidence type="ECO:0000256" key="5">
    <source>
        <dbReference type="ARBA" id="ARBA00022824"/>
    </source>
</evidence>
<feature type="domain" description="OST48 middle" evidence="10">
    <location>
        <begin position="253"/>
        <end position="396"/>
    </location>
</feature>
<evidence type="ECO:0000259" key="9">
    <source>
        <dbReference type="Pfam" id="PF03345"/>
    </source>
</evidence>
<dbReference type="GO" id="GO:0016740">
    <property type="term" value="F:transferase activity"/>
    <property type="evidence" value="ECO:0007669"/>
    <property type="project" value="UniProtKB-KW"/>
</dbReference>
<dbReference type="EMBL" id="QEAP01000030">
    <property type="protein sequence ID" value="TPX77020.1"/>
    <property type="molecule type" value="Genomic_DNA"/>
</dbReference>
<keyword evidence="5 8" id="KW-0256">Endoplasmic reticulum</keyword>
<sequence>MRSLLSLTLALVAAIVHAAPANPASNKVLVVLNTESEAPLFSLYVDSMRAQAIAPAKVIDFINRGGNVVVAASSNVGESVRDIAIELSADFDEKGNAVFDHFQSLPNDKTRVLSKKILGDTVIIPNSLKKAIASGSAPLVFKGVGHRLTGKNPLVMPVLVGNPTSFSYLESTRGNTAPPAASALVGSSLVLVSALQARNNARVIFSGSVDLFKNEFFELTVDSKKTANKAFTDELSKWVFQEKGVLEVRKVFHHRAGEDKQHGSYRIKEDLVYEIELSEFHDNKWHPYKSSTPIQFSATMLDPYIRQNLTLLKSTPSSSIYTLPFMTPDVYGVFTFAVEHKRREGYSWIAVKEDVSIHPFRHDEYPRFLSAAFPYYANVVSMMGGFVVLSAVVLYHRETLGEDKKVKKE</sequence>
<comment type="pathway">
    <text evidence="2 8">Protein modification; protein glycosylation.</text>
</comment>
<keyword evidence="12" id="KW-1185">Reference proteome</keyword>
<dbReference type="PANTHER" id="PTHR10830:SF0">
    <property type="entry name" value="DOLICHYL-DIPHOSPHOOLIGOSACCHARIDE--PROTEIN GLYCOSYLTRANSFERASE 48 KDA SUBUNIT"/>
    <property type="match status" value="1"/>
</dbReference>
<organism evidence="11 12">
    <name type="scientific">Chytriomyces confervae</name>
    <dbReference type="NCBI Taxonomy" id="246404"/>
    <lineage>
        <taxon>Eukaryota</taxon>
        <taxon>Fungi</taxon>
        <taxon>Fungi incertae sedis</taxon>
        <taxon>Chytridiomycota</taxon>
        <taxon>Chytridiomycota incertae sedis</taxon>
        <taxon>Chytridiomycetes</taxon>
        <taxon>Chytridiales</taxon>
        <taxon>Chytriomycetaceae</taxon>
        <taxon>Chytriomyces</taxon>
    </lineage>
</organism>
<accession>A0A507FMS0</accession>
<name>A0A507FMS0_9FUNG</name>
<keyword evidence="7 8" id="KW-0472">Membrane</keyword>
<keyword evidence="4 8" id="KW-0812">Transmembrane</keyword>
<dbReference type="AlphaFoldDB" id="A0A507FMS0"/>
<dbReference type="InterPro" id="IPR055457">
    <property type="entry name" value="OST48_N"/>
</dbReference>
<comment type="subunit">
    <text evidence="8">Component of the oligosaccharyltransferase (OST) complex.</text>
</comment>
<protein>
    <recommendedName>
        <fullName evidence="8">Dolichyl-diphosphooligosaccharide--protein glycosyltransferase subunit WBP1</fullName>
        <shortName evidence="8">Oligosaccharyl transferase subunit WBP1</shortName>
    </recommendedName>
</protein>
<evidence type="ECO:0000256" key="3">
    <source>
        <dbReference type="ARBA" id="ARBA00008743"/>
    </source>
</evidence>
<evidence type="ECO:0000313" key="11">
    <source>
        <dbReference type="EMBL" id="TPX77020.1"/>
    </source>
</evidence>
<evidence type="ECO:0000259" key="10">
    <source>
        <dbReference type="Pfam" id="PF23358"/>
    </source>
</evidence>
<feature type="transmembrane region" description="Helical" evidence="8">
    <location>
        <begin position="375"/>
        <end position="395"/>
    </location>
</feature>